<organism evidence="1 2">
    <name type="scientific">Bauhinia variegata</name>
    <name type="common">Purple orchid tree</name>
    <name type="synonym">Phanera variegata</name>
    <dbReference type="NCBI Taxonomy" id="167791"/>
    <lineage>
        <taxon>Eukaryota</taxon>
        <taxon>Viridiplantae</taxon>
        <taxon>Streptophyta</taxon>
        <taxon>Embryophyta</taxon>
        <taxon>Tracheophyta</taxon>
        <taxon>Spermatophyta</taxon>
        <taxon>Magnoliopsida</taxon>
        <taxon>eudicotyledons</taxon>
        <taxon>Gunneridae</taxon>
        <taxon>Pentapetalae</taxon>
        <taxon>rosids</taxon>
        <taxon>fabids</taxon>
        <taxon>Fabales</taxon>
        <taxon>Fabaceae</taxon>
        <taxon>Cercidoideae</taxon>
        <taxon>Cercideae</taxon>
        <taxon>Bauhiniinae</taxon>
        <taxon>Bauhinia</taxon>
    </lineage>
</organism>
<evidence type="ECO:0000313" key="1">
    <source>
        <dbReference type="EMBL" id="KAI4351249.1"/>
    </source>
</evidence>
<name>A0ACB9PTB8_BAUVA</name>
<dbReference type="EMBL" id="CM039428">
    <property type="protein sequence ID" value="KAI4351249.1"/>
    <property type="molecule type" value="Genomic_DNA"/>
</dbReference>
<protein>
    <submittedName>
        <fullName evidence="1">Uncharacterized protein</fullName>
    </submittedName>
</protein>
<keyword evidence="2" id="KW-1185">Reference proteome</keyword>
<proteinExistence type="predicted"/>
<accession>A0ACB9PTB8</accession>
<comment type="caution">
    <text evidence="1">The sequence shown here is derived from an EMBL/GenBank/DDBJ whole genome shotgun (WGS) entry which is preliminary data.</text>
</comment>
<evidence type="ECO:0000313" key="2">
    <source>
        <dbReference type="Proteomes" id="UP000828941"/>
    </source>
</evidence>
<sequence length="833" mass="94277">MKIFFSGQLFNPLTLLLFLVYPSCNSLNTITPNHPIKDGDVLVSNKATFALGFFSPGNSRNRYVGIWYNNDSKQTVVWVANRDTPLTNTYGILSINGHGNLVILDSQTQNPKLIWSVNVLVPVFSPITSARLLDNGNFILVHNESQKVLWQSFDYPSNTMLPYMKLGLDRKTGLNRFLTSWKSPNDPGTGNFTCGIDPSGFPQFFLYKNGAPLWRHGSWTGKRWSGVPEMTTNFILNASFVNNANEVSIMYGVKDPTILSRFVVIDDIGYARSFMWDAREHRWFQFWYDPGEDCDNFNRCGPNGICDPYNVDKFECKCLPGFEPKYPQEWYLGDGSGGCVRNPNVSTCQSGEGFVLVVPVKTPDTSKARVDASLNLKEREEKCLKDCSCVAYTTANESIGSGCLSWHGDMLDIRTYTHVGQDLFVRVDARLLAKYAKKSQGSLGKKRMIAIIVLSAFLVLLFMVYILYCWFVKKQKRARRKHSKYQSTIDLQDSPSIRDLESRQDLDLPFFDLSDIAEATNNFSPDNMLGQGGFGSVYKGLFSNGMAIAVKRLSIFSGQGIKEFKSEVALIAKLQHRNLVRILGYCIEGEEKMLIYEYLPNKSLDYYIFDESKSSQLDWKKRLDIISGIARGILYLHQDSILRVIHRDLKASNILLDSSFNPKIADFGMARIFGRNQIEANTNCVVGTYGYMSPEYAMEGIFSIKSDVYSFGVLIMEIITGRKNSGHYNDITSSTLVGHIWDLWREGRAMEIIDSTLADTYLDHEVLRCIQIGLLCVQDYPKERPTMSVVISMLDNDTMLPTPKQPVFIFKRLIHYNGINSVNGLSITRMEGR</sequence>
<dbReference type="Proteomes" id="UP000828941">
    <property type="component" value="Chromosome 3"/>
</dbReference>
<reference evidence="1 2" key="1">
    <citation type="journal article" date="2022" name="DNA Res.">
        <title>Chromosomal-level genome assembly of the orchid tree Bauhinia variegata (Leguminosae; Cercidoideae) supports the allotetraploid origin hypothesis of Bauhinia.</title>
        <authorList>
            <person name="Zhong Y."/>
            <person name="Chen Y."/>
            <person name="Zheng D."/>
            <person name="Pang J."/>
            <person name="Liu Y."/>
            <person name="Luo S."/>
            <person name="Meng S."/>
            <person name="Qian L."/>
            <person name="Wei D."/>
            <person name="Dai S."/>
            <person name="Zhou R."/>
        </authorList>
    </citation>
    <scope>NUCLEOTIDE SEQUENCE [LARGE SCALE GENOMIC DNA]</scope>
    <source>
        <strain evidence="1">BV-YZ2020</strain>
    </source>
</reference>
<gene>
    <name evidence="1" type="ORF">L6164_005625</name>
</gene>